<dbReference type="eggNOG" id="COG1396">
    <property type="taxonomic scope" value="Bacteria"/>
</dbReference>
<keyword evidence="2" id="KW-0175">Coiled coil</keyword>
<comment type="caution">
    <text evidence="4">The sequence shown here is derived from an EMBL/GenBank/DDBJ whole genome shotgun (WGS) entry which is preliminary data.</text>
</comment>
<keyword evidence="1" id="KW-0238">DNA-binding</keyword>
<evidence type="ECO:0000313" key="4">
    <source>
        <dbReference type="EMBL" id="KGO90914.1"/>
    </source>
</evidence>
<evidence type="ECO:0000259" key="3">
    <source>
        <dbReference type="PROSITE" id="PS50943"/>
    </source>
</evidence>
<feature type="coiled-coil region" evidence="2">
    <location>
        <begin position="83"/>
        <end position="110"/>
    </location>
</feature>
<dbReference type="RefSeq" id="WP_026990710.1">
    <property type="nucleotide sequence ID" value="NZ_AUGP01000018.1"/>
</dbReference>
<name>A0A0A2MF44_9FLAO</name>
<proteinExistence type="predicted"/>
<evidence type="ECO:0000256" key="2">
    <source>
        <dbReference type="SAM" id="Coils"/>
    </source>
</evidence>
<evidence type="ECO:0000313" key="5">
    <source>
        <dbReference type="Proteomes" id="UP000030111"/>
    </source>
</evidence>
<keyword evidence="5" id="KW-1185">Reference proteome</keyword>
<dbReference type="PANTHER" id="PTHR46558:SF11">
    <property type="entry name" value="HTH-TYPE TRANSCRIPTIONAL REGULATOR XRE"/>
    <property type="match status" value="1"/>
</dbReference>
<dbReference type="STRING" id="1121898.GCA_000422725_01876"/>
<dbReference type="CDD" id="cd00093">
    <property type="entry name" value="HTH_XRE"/>
    <property type="match status" value="1"/>
</dbReference>
<organism evidence="4 5">
    <name type="scientific">Flavobacterium subsaxonicum WB 4.1-42 = DSM 21790</name>
    <dbReference type="NCBI Taxonomy" id="1121898"/>
    <lineage>
        <taxon>Bacteria</taxon>
        <taxon>Pseudomonadati</taxon>
        <taxon>Bacteroidota</taxon>
        <taxon>Flavobacteriia</taxon>
        <taxon>Flavobacteriales</taxon>
        <taxon>Flavobacteriaceae</taxon>
        <taxon>Flavobacterium</taxon>
    </lineage>
</organism>
<dbReference type="SUPFAM" id="SSF47413">
    <property type="entry name" value="lambda repressor-like DNA-binding domains"/>
    <property type="match status" value="1"/>
</dbReference>
<dbReference type="AlphaFoldDB" id="A0A0A2MF44"/>
<dbReference type="EMBL" id="JRLY01000035">
    <property type="protein sequence ID" value="KGO90914.1"/>
    <property type="molecule type" value="Genomic_DNA"/>
</dbReference>
<feature type="domain" description="HTH cro/C1-type" evidence="3">
    <location>
        <begin position="8"/>
        <end position="62"/>
    </location>
</feature>
<dbReference type="InterPro" id="IPR001387">
    <property type="entry name" value="Cro/C1-type_HTH"/>
</dbReference>
<sequence length="113" mass="13161">MNVIGQRIKKLREEKGITQESMALQLDVTQSNYGRLEKDDRRLNVVKLLKIVRILDINIMYLFNGVLNENQQADNANFNSTNKEVYDILVESLRAEVQHLKDEVSFLRVIVRS</sequence>
<evidence type="ECO:0000256" key="1">
    <source>
        <dbReference type="ARBA" id="ARBA00023125"/>
    </source>
</evidence>
<dbReference type="OrthoDB" id="9814553at2"/>
<dbReference type="Pfam" id="PF12844">
    <property type="entry name" value="HTH_19"/>
    <property type="match status" value="1"/>
</dbReference>
<dbReference type="PANTHER" id="PTHR46558">
    <property type="entry name" value="TRACRIPTIONAL REGULATORY PROTEIN-RELATED-RELATED"/>
    <property type="match status" value="1"/>
</dbReference>
<accession>A0A0A2MF44</accession>
<dbReference type="Proteomes" id="UP000030111">
    <property type="component" value="Unassembled WGS sequence"/>
</dbReference>
<protein>
    <recommendedName>
        <fullName evidence="3">HTH cro/C1-type domain-containing protein</fullName>
    </recommendedName>
</protein>
<dbReference type="InterPro" id="IPR010982">
    <property type="entry name" value="Lambda_DNA-bd_dom_sf"/>
</dbReference>
<dbReference type="PROSITE" id="PS50943">
    <property type="entry name" value="HTH_CROC1"/>
    <property type="match status" value="1"/>
</dbReference>
<gene>
    <name evidence="4" type="ORF">Q766_20850</name>
</gene>
<dbReference type="Gene3D" id="1.10.260.40">
    <property type="entry name" value="lambda repressor-like DNA-binding domains"/>
    <property type="match status" value="1"/>
</dbReference>
<dbReference type="GO" id="GO:0003677">
    <property type="term" value="F:DNA binding"/>
    <property type="evidence" value="ECO:0007669"/>
    <property type="project" value="UniProtKB-KW"/>
</dbReference>
<dbReference type="SMART" id="SM00530">
    <property type="entry name" value="HTH_XRE"/>
    <property type="match status" value="1"/>
</dbReference>
<reference evidence="4 5" key="1">
    <citation type="submission" date="2013-09" db="EMBL/GenBank/DDBJ databases">
        <authorList>
            <person name="Zeng Z."/>
            <person name="Chen C."/>
        </authorList>
    </citation>
    <scope>NUCLEOTIDE SEQUENCE [LARGE SCALE GENOMIC DNA]</scope>
    <source>
        <strain evidence="4 5">WB 4.1-42</strain>
    </source>
</reference>